<dbReference type="InterPro" id="IPR021858">
    <property type="entry name" value="Fun_TF"/>
</dbReference>
<keyword evidence="5" id="KW-1185">Reference proteome</keyword>
<sequence>MSGRGRPSKGCSKCRSSKCDEATPACQRCVKGSYNCIYRDGFELVLRNQTTATAHRAQQKWRSRAKKDGELDGSQASSPRSVSSPQSAWSGVSFTAIVPLSRVSIQPLVADLACHRFFYDYCILEEANGFGFYSYIAPFFWEAPAGSTLHTSVLAAAYANFGARCKSPEGRLKGIAYYTKALKLVTQAMSTPNHRQPLHTLIAITTLGIYEMITAPYMTPNGSWGAHAEGAAALLHSKFLQSYEKPAQALIFHSVFFEMLVNKLNHKSHPSIPLETRSLFLEPNSPPHIFLELIHHAATICADWHTLEPTLTGAHSPKLSALITSALAVDARYALFGTFSAFFWHYEPTPVSPEECGAWLRPLLEHPGAPEKVHRFVNMDLAFKWNFLDTARLFLNRILLRALDVELAYVTSATSPVSQASLASLSSGSPSPDSPPTSGSPLSPLPWDPPAGSQAALYPMSPMSPQALLIARQGTRRRLRTLVDAICAATLPHFVSPLRGQDAPREVADMPSMRGYVPIWPLWCAGMCMKEDGIEGLEMDGKGAARLEWMKAVMRVVRDEFGVSKAEAFLGELSQEGGG</sequence>
<proteinExistence type="predicted"/>
<dbReference type="PANTHER" id="PTHR38791:SF12">
    <property type="entry name" value="TRANSCRIPTION FACTOR DOMAIN-CONTAINING PROTEIN-RELATED"/>
    <property type="match status" value="1"/>
</dbReference>
<gene>
    <name evidence="4" type="ORF">EJ06DRAFT_519213</name>
</gene>
<dbReference type="InterPro" id="IPR001138">
    <property type="entry name" value="Zn2Cys6_DnaBD"/>
</dbReference>
<dbReference type="InterPro" id="IPR053175">
    <property type="entry name" value="DHMBA_Reg_Transcription_Factor"/>
</dbReference>
<evidence type="ECO:0000256" key="1">
    <source>
        <dbReference type="ARBA" id="ARBA00023242"/>
    </source>
</evidence>
<feature type="compositionally biased region" description="Low complexity" evidence="2">
    <location>
        <begin position="422"/>
        <end position="442"/>
    </location>
</feature>
<evidence type="ECO:0000313" key="5">
    <source>
        <dbReference type="Proteomes" id="UP000799640"/>
    </source>
</evidence>
<dbReference type="GO" id="GO:0008270">
    <property type="term" value="F:zinc ion binding"/>
    <property type="evidence" value="ECO:0007669"/>
    <property type="project" value="InterPro"/>
</dbReference>
<name>A0A6G1I509_9PEZI</name>
<dbReference type="OrthoDB" id="2991872at2759"/>
<evidence type="ECO:0000259" key="3">
    <source>
        <dbReference type="Pfam" id="PF00172"/>
    </source>
</evidence>
<dbReference type="EMBL" id="ML996689">
    <property type="protein sequence ID" value="KAF2403388.1"/>
    <property type="molecule type" value="Genomic_DNA"/>
</dbReference>
<evidence type="ECO:0000256" key="2">
    <source>
        <dbReference type="SAM" id="MobiDB-lite"/>
    </source>
</evidence>
<dbReference type="CDD" id="cd00067">
    <property type="entry name" value="GAL4"/>
    <property type="match status" value="1"/>
</dbReference>
<evidence type="ECO:0000313" key="4">
    <source>
        <dbReference type="EMBL" id="KAF2403388.1"/>
    </source>
</evidence>
<dbReference type="Pfam" id="PF00172">
    <property type="entry name" value="Zn_clus"/>
    <property type="match status" value="1"/>
</dbReference>
<feature type="region of interest" description="Disordered" evidence="2">
    <location>
        <begin position="422"/>
        <end position="446"/>
    </location>
</feature>
<dbReference type="AlphaFoldDB" id="A0A6G1I509"/>
<dbReference type="InterPro" id="IPR036864">
    <property type="entry name" value="Zn2-C6_fun-type_DNA-bd_sf"/>
</dbReference>
<dbReference type="Proteomes" id="UP000799640">
    <property type="component" value="Unassembled WGS sequence"/>
</dbReference>
<organism evidence="4 5">
    <name type="scientific">Trichodelitschia bisporula</name>
    <dbReference type="NCBI Taxonomy" id="703511"/>
    <lineage>
        <taxon>Eukaryota</taxon>
        <taxon>Fungi</taxon>
        <taxon>Dikarya</taxon>
        <taxon>Ascomycota</taxon>
        <taxon>Pezizomycotina</taxon>
        <taxon>Dothideomycetes</taxon>
        <taxon>Dothideomycetes incertae sedis</taxon>
        <taxon>Phaeotrichales</taxon>
        <taxon>Phaeotrichaceae</taxon>
        <taxon>Trichodelitschia</taxon>
    </lineage>
</organism>
<reference evidence="4" key="1">
    <citation type="journal article" date="2020" name="Stud. Mycol.">
        <title>101 Dothideomycetes genomes: a test case for predicting lifestyles and emergence of pathogens.</title>
        <authorList>
            <person name="Haridas S."/>
            <person name="Albert R."/>
            <person name="Binder M."/>
            <person name="Bloem J."/>
            <person name="Labutti K."/>
            <person name="Salamov A."/>
            <person name="Andreopoulos B."/>
            <person name="Baker S."/>
            <person name="Barry K."/>
            <person name="Bills G."/>
            <person name="Bluhm B."/>
            <person name="Cannon C."/>
            <person name="Castanera R."/>
            <person name="Culley D."/>
            <person name="Daum C."/>
            <person name="Ezra D."/>
            <person name="Gonzalez J."/>
            <person name="Henrissat B."/>
            <person name="Kuo A."/>
            <person name="Liang C."/>
            <person name="Lipzen A."/>
            <person name="Lutzoni F."/>
            <person name="Magnuson J."/>
            <person name="Mondo S."/>
            <person name="Nolan M."/>
            <person name="Ohm R."/>
            <person name="Pangilinan J."/>
            <person name="Park H.-J."/>
            <person name="Ramirez L."/>
            <person name="Alfaro M."/>
            <person name="Sun H."/>
            <person name="Tritt A."/>
            <person name="Yoshinaga Y."/>
            <person name="Zwiers L.-H."/>
            <person name="Turgeon B."/>
            <person name="Goodwin S."/>
            <person name="Spatafora J."/>
            <person name="Crous P."/>
            <person name="Grigoriev I."/>
        </authorList>
    </citation>
    <scope>NUCLEOTIDE SEQUENCE</scope>
    <source>
        <strain evidence="4">CBS 262.69</strain>
    </source>
</reference>
<protein>
    <recommendedName>
        <fullName evidence="3">Zn(2)-C6 fungal-type domain-containing protein</fullName>
    </recommendedName>
</protein>
<accession>A0A6G1I509</accession>
<dbReference type="Pfam" id="PF11951">
    <property type="entry name" value="Fungal_trans_2"/>
    <property type="match status" value="1"/>
</dbReference>
<dbReference type="GO" id="GO:0000981">
    <property type="term" value="F:DNA-binding transcription factor activity, RNA polymerase II-specific"/>
    <property type="evidence" value="ECO:0007669"/>
    <property type="project" value="InterPro"/>
</dbReference>
<feature type="compositionally biased region" description="Low complexity" evidence="2">
    <location>
        <begin position="74"/>
        <end position="87"/>
    </location>
</feature>
<keyword evidence="1" id="KW-0539">Nucleus</keyword>
<feature type="domain" description="Zn(2)-C6 fungal-type" evidence="3">
    <location>
        <begin position="10"/>
        <end position="40"/>
    </location>
</feature>
<dbReference type="SUPFAM" id="SSF57701">
    <property type="entry name" value="Zn2/Cys6 DNA-binding domain"/>
    <property type="match status" value="1"/>
</dbReference>
<feature type="region of interest" description="Disordered" evidence="2">
    <location>
        <begin position="56"/>
        <end position="87"/>
    </location>
</feature>
<dbReference type="PANTHER" id="PTHR38791">
    <property type="entry name" value="ZN(II)2CYS6 TRANSCRIPTION FACTOR (EUROFUNG)-RELATED-RELATED"/>
    <property type="match status" value="1"/>
</dbReference>